<protein>
    <submittedName>
        <fullName evidence="1">Uncharacterized protein</fullName>
    </submittedName>
</protein>
<evidence type="ECO:0000313" key="1">
    <source>
        <dbReference type="EMBL" id="KAH6931829.1"/>
    </source>
</evidence>
<reference evidence="1" key="1">
    <citation type="submission" date="2020-05" db="EMBL/GenBank/DDBJ databases">
        <title>Large-scale comparative analyses of tick genomes elucidate their genetic diversity and vector capacities.</title>
        <authorList>
            <person name="Jia N."/>
            <person name="Wang J."/>
            <person name="Shi W."/>
            <person name="Du L."/>
            <person name="Sun Y."/>
            <person name="Zhan W."/>
            <person name="Jiang J."/>
            <person name="Wang Q."/>
            <person name="Zhang B."/>
            <person name="Ji P."/>
            <person name="Sakyi L.B."/>
            <person name="Cui X."/>
            <person name="Yuan T."/>
            <person name="Jiang B."/>
            <person name="Yang W."/>
            <person name="Lam T.T.-Y."/>
            <person name="Chang Q."/>
            <person name="Ding S."/>
            <person name="Wang X."/>
            <person name="Zhu J."/>
            <person name="Ruan X."/>
            <person name="Zhao L."/>
            <person name="Wei J."/>
            <person name="Que T."/>
            <person name="Du C."/>
            <person name="Cheng J."/>
            <person name="Dai P."/>
            <person name="Han X."/>
            <person name="Huang E."/>
            <person name="Gao Y."/>
            <person name="Liu J."/>
            <person name="Shao H."/>
            <person name="Ye R."/>
            <person name="Li L."/>
            <person name="Wei W."/>
            <person name="Wang X."/>
            <person name="Wang C."/>
            <person name="Yang T."/>
            <person name="Huo Q."/>
            <person name="Li W."/>
            <person name="Guo W."/>
            <person name="Chen H."/>
            <person name="Zhou L."/>
            <person name="Ni X."/>
            <person name="Tian J."/>
            <person name="Zhou Y."/>
            <person name="Sheng Y."/>
            <person name="Liu T."/>
            <person name="Pan Y."/>
            <person name="Xia L."/>
            <person name="Li J."/>
            <person name="Zhao F."/>
            <person name="Cao W."/>
        </authorList>
    </citation>
    <scope>NUCLEOTIDE SEQUENCE</scope>
    <source>
        <strain evidence="1">Hyas-2018</strain>
    </source>
</reference>
<proteinExistence type="predicted"/>
<keyword evidence="2" id="KW-1185">Reference proteome</keyword>
<name>A0ACB7SD36_HYAAI</name>
<gene>
    <name evidence="1" type="ORF">HPB50_000894</name>
</gene>
<comment type="caution">
    <text evidence="1">The sequence shown here is derived from an EMBL/GenBank/DDBJ whole genome shotgun (WGS) entry which is preliminary data.</text>
</comment>
<dbReference type="Proteomes" id="UP000821845">
    <property type="component" value="Chromosome 4"/>
</dbReference>
<evidence type="ECO:0000313" key="2">
    <source>
        <dbReference type="Proteomes" id="UP000821845"/>
    </source>
</evidence>
<sequence length="157" mass="17435">MSATKGQLAVIATTAATTNGKRKKVSLENASARDSRDGEDARRVREDLSDNSHLFWSRNGPYAHEKTASRRPFESVSGGGWPLSGAIDAGDCGGYERRTIEGGLWAPWAQRGRPLSSRAAFDGETRRALRHDEHLVKRYFSGHFDQYARKTPVHHDV</sequence>
<accession>A0ACB7SD36</accession>
<dbReference type="EMBL" id="CM023484">
    <property type="protein sequence ID" value="KAH6931829.1"/>
    <property type="molecule type" value="Genomic_DNA"/>
</dbReference>
<organism evidence="1 2">
    <name type="scientific">Hyalomma asiaticum</name>
    <name type="common">Tick</name>
    <dbReference type="NCBI Taxonomy" id="266040"/>
    <lineage>
        <taxon>Eukaryota</taxon>
        <taxon>Metazoa</taxon>
        <taxon>Ecdysozoa</taxon>
        <taxon>Arthropoda</taxon>
        <taxon>Chelicerata</taxon>
        <taxon>Arachnida</taxon>
        <taxon>Acari</taxon>
        <taxon>Parasitiformes</taxon>
        <taxon>Ixodida</taxon>
        <taxon>Ixodoidea</taxon>
        <taxon>Ixodidae</taxon>
        <taxon>Hyalomminae</taxon>
        <taxon>Hyalomma</taxon>
    </lineage>
</organism>